<keyword evidence="2" id="KW-1185">Reference proteome</keyword>
<evidence type="ECO:0000313" key="1">
    <source>
        <dbReference type="EMBL" id="SFS09714.1"/>
    </source>
</evidence>
<proteinExistence type="predicted"/>
<protein>
    <submittedName>
        <fullName evidence="1">Uncharacterized protein</fullName>
    </submittedName>
</protein>
<dbReference type="Proteomes" id="UP000199062">
    <property type="component" value="Unassembled WGS sequence"/>
</dbReference>
<sequence>MNESGPVDAAVEPPCSCKLGRNLAAYGLEDLHATIRERRADGDSLRDLERFVNRSLLDGAIREAGADVIGDVDGIYDALTGDDVSAGKRTEVRERLEHAGVDVGAVEAAFVSYQTVRSHLRECLDVETARESRLSVDDARGTIEWARSRSEGIVERTVQRLAAAEEVAAGDVDVSHVVRIDCSDCGASYPVDRFVDRGGCDCGD</sequence>
<organism evidence="1 2">
    <name type="scientific">Halomicrobium zhouii</name>
    <dbReference type="NCBI Taxonomy" id="767519"/>
    <lineage>
        <taxon>Archaea</taxon>
        <taxon>Methanobacteriati</taxon>
        <taxon>Methanobacteriota</taxon>
        <taxon>Stenosarchaea group</taxon>
        <taxon>Halobacteria</taxon>
        <taxon>Halobacteriales</taxon>
        <taxon>Haloarculaceae</taxon>
        <taxon>Halomicrobium</taxon>
    </lineage>
</organism>
<name>A0A1I6M254_9EURY</name>
<dbReference type="OrthoDB" id="304916at2157"/>
<dbReference type="InterPro" id="IPR048925">
    <property type="entry name" value="RdfA"/>
</dbReference>
<dbReference type="EMBL" id="FOZK01000004">
    <property type="protein sequence ID" value="SFS09714.1"/>
    <property type="molecule type" value="Genomic_DNA"/>
</dbReference>
<dbReference type="AlphaFoldDB" id="A0A1I6M254"/>
<gene>
    <name evidence="1" type="ORF">SAMN05216559_3568</name>
</gene>
<dbReference type="Pfam" id="PF21811">
    <property type="entry name" value="RdfA"/>
    <property type="match status" value="1"/>
</dbReference>
<reference evidence="1 2" key="1">
    <citation type="submission" date="2016-10" db="EMBL/GenBank/DDBJ databases">
        <authorList>
            <person name="de Groot N.N."/>
        </authorList>
    </citation>
    <scope>NUCLEOTIDE SEQUENCE [LARGE SCALE GENOMIC DNA]</scope>
    <source>
        <strain evidence="1 2">CGMCC 1.10457</strain>
    </source>
</reference>
<dbReference type="RefSeq" id="WP_089818257.1">
    <property type="nucleotide sequence ID" value="NZ_FOZK01000004.1"/>
</dbReference>
<evidence type="ECO:0000313" key="2">
    <source>
        <dbReference type="Proteomes" id="UP000199062"/>
    </source>
</evidence>
<accession>A0A1I6M254</accession>